<feature type="compositionally biased region" description="Low complexity" evidence="1">
    <location>
        <begin position="279"/>
        <end position="296"/>
    </location>
</feature>
<reference evidence="2 3" key="2">
    <citation type="submission" date="2021-05" db="EMBL/GenBank/DDBJ databases">
        <title>Ecology and evolution of chlamydial symbionts of arthropods.</title>
        <authorList>
            <person name="Halter T."/>
            <person name="Sixt B.S."/>
            <person name="Toenshoff E.R."/>
            <person name="Koestlbacher S."/>
            <person name="Schulz F."/>
            <person name="Kostanjsek R."/>
            <person name="Collingro A."/>
            <person name="Hendrickx F."/>
            <person name="Horn M."/>
        </authorList>
    </citation>
    <scope>NUCLEOTIDE SEQUENCE [LARGE SCALE GENOMIC DNA]</scope>
    <source>
        <strain evidence="2 3">15C</strain>
    </source>
</reference>
<feature type="region of interest" description="Disordered" evidence="1">
    <location>
        <begin position="255"/>
        <end position="304"/>
    </location>
</feature>
<protein>
    <submittedName>
        <fullName evidence="2">Uncharacterized protein</fullName>
    </submittedName>
</protein>
<keyword evidence="3" id="KW-1185">Reference proteome</keyword>
<gene>
    <name evidence="2" type="ORF">RHAB15C_0001084</name>
</gene>
<dbReference type="EMBL" id="CP075585">
    <property type="protein sequence ID" value="QZA59199.1"/>
    <property type="molecule type" value="Genomic_DNA"/>
</dbReference>
<accession>A0ABX8Z0J7</accession>
<evidence type="ECO:0000313" key="3">
    <source>
        <dbReference type="Proteomes" id="UP000822862"/>
    </source>
</evidence>
<organism evidence="2 3">
    <name type="scientific">Candidatus Rhabdochlamydia porcellionis</name>
    <dbReference type="NCBI Taxonomy" id="225148"/>
    <lineage>
        <taxon>Bacteria</taxon>
        <taxon>Pseudomonadati</taxon>
        <taxon>Chlamydiota</taxon>
        <taxon>Chlamydiia</taxon>
        <taxon>Parachlamydiales</taxon>
        <taxon>Candidatus Rhabdochlamydiaceae</taxon>
        <taxon>Candidatus Rhabdochlamydia</taxon>
    </lineage>
</organism>
<dbReference type="Proteomes" id="UP000822862">
    <property type="component" value="Chromosome"/>
</dbReference>
<evidence type="ECO:0000313" key="2">
    <source>
        <dbReference type="EMBL" id="QZA59199.1"/>
    </source>
</evidence>
<reference evidence="2 3" key="1">
    <citation type="submission" date="2020-01" db="EMBL/GenBank/DDBJ databases">
        <authorList>
            <person name="Sixt B."/>
            <person name="Schulz F."/>
            <person name="Kostanjsek R."/>
            <person name="Koestlbacher S."/>
            <person name="Collingro A."/>
            <person name="Toenshoff E."/>
            <person name="Horn M."/>
        </authorList>
    </citation>
    <scope>NUCLEOTIDE SEQUENCE [LARGE SCALE GENOMIC DNA]</scope>
    <source>
        <strain evidence="2 3">15C</strain>
    </source>
</reference>
<proteinExistence type="predicted"/>
<dbReference type="RefSeq" id="WP_194844716.1">
    <property type="nucleotide sequence ID" value="NZ_CP075585.1"/>
</dbReference>
<name>A0ABX8Z0J7_9BACT</name>
<sequence>MTIHNNASYTTNSIVDSKAHQTSSSINNRVEEAAFDVLFSQKEPTSETEQLRFELNECKKIGSSYYTIVTWKGKRYRITVHDNKKKLACSEADWQRVEHQIIKVLDKVQNSKHFFRGALQLHAKTKNKWKVTYENNAPHIERSVNKKVIRDFKKLFENQIKPTNILPPSQPPKKLESASYSNLIYRPTKKEKPFFEFTKKIIEKIKDYLRSIKLNTNEDTEEVKREKNPLKQAKDYLFPSHRNIDDFDDLSSSDAASISPFENSGHREADLDDNTSLGSITAASSHVSSDSGASYSPEISPEKR</sequence>
<evidence type="ECO:0000256" key="1">
    <source>
        <dbReference type="SAM" id="MobiDB-lite"/>
    </source>
</evidence>